<evidence type="ECO:0000313" key="3">
    <source>
        <dbReference type="EMBL" id="GAF73598.1"/>
    </source>
</evidence>
<dbReference type="InterPro" id="IPR013762">
    <property type="entry name" value="Integrase-like_cat_sf"/>
</dbReference>
<comment type="caution">
    <text evidence="3">The sequence shown here is derived from an EMBL/GenBank/DDBJ whole genome shotgun (WGS) entry which is preliminary data.</text>
</comment>
<feature type="non-terminal residue" evidence="3">
    <location>
        <position position="1"/>
    </location>
</feature>
<accession>X0RXT1</accession>
<evidence type="ECO:0000259" key="2">
    <source>
        <dbReference type="PROSITE" id="PS51898"/>
    </source>
</evidence>
<dbReference type="GO" id="GO:0006310">
    <property type="term" value="P:DNA recombination"/>
    <property type="evidence" value="ECO:0007669"/>
    <property type="project" value="UniProtKB-KW"/>
</dbReference>
<name>X0RXT1_9ZZZZ</name>
<organism evidence="3">
    <name type="scientific">marine sediment metagenome</name>
    <dbReference type="NCBI Taxonomy" id="412755"/>
    <lineage>
        <taxon>unclassified sequences</taxon>
        <taxon>metagenomes</taxon>
        <taxon>ecological metagenomes</taxon>
    </lineage>
</organism>
<dbReference type="InterPro" id="IPR002104">
    <property type="entry name" value="Integrase_catalytic"/>
</dbReference>
<dbReference type="Gene3D" id="1.10.443.10">
    <property type="entry name" value="Intergrase catalytic core"/>
    <property type="match status" value="1"/>
</dbReference>
<proteinExistence type="predicted"/>
<reference evidence="3" key="1">
    <citation type="journal article" date="2014" name="Front. Microbiol.">
        <title>High frequency of phylogenetically diverse reductive dehalogenase-homologous genes in deep subseafloor sedimentary metagenomes.</title>
        <authorList>
            <person name="Kawai M."/>
            <person name="Futagami T."/>
            <person name="Toyoda A."/>
            <person name="Takaki Y."/>
            <person name="Nishi S."/>
            <person name="Hori S."/>
            <person name="Arai W."/>
            <person name="Tsubouchi T."/>
            <person name="Morono Y."/>
            <person name="Uchiyama I."/>
            <person name="Ito T."/>
            <person name="Fujiyama A."/>
            <person name="Inagaki F."/>
            <person name="Takami H."/>
        </authorList>
    </citation>
    <scope>NUCLEOTIDE SEQUENCE</scope>
    <source>
        <strain evidence="3">Expedition CK06-06</strain>
    </source>
</reference>
<dbReference type="CDD" id="cd00397">
    <property type="entry name" value="DNA_BRE_C"/>
    <property type="match status" value="1"/>
</dbReference>
<dbReference type="GO" id="GO:0015074">
    <property type="term" value="P:DNA integration"/>
    <property type="evidence" value="ECO:0007669"/>
    <property type="project" value="InterPro"/>
</dbReference>
<feature type="domain" description="Tyr recombinase" evidence="2">
    <location>
        <begin position="1"/>
        <end position="74"/>
    </location>
</feature>
<protein>
    <recommendedName>
        <fullName evidence="2">Tyr recombinase domain-containing protein</fullName>
    </recommendedName>
</protein>
<keyword evidence="1" id="KW-0233">DNA recombination</keyword>
<dbReference type="SUPFAM" id="SSF56349">
    <property type="entry name" value="DNA breaking-rejoining enzymes"/>
    <property type="match status" value="1"/>
</dbReference>
<evidence type="ECO:0000256" key="1">
    <source>
        <dbReference type="ARBA" id="ARBA00023172"/>
    </source>
</evidence>
<dbReference type="InterPro" id="IPR011010">
    <property type="entry name" value="DNA_brk_join_enz"/>
</dbReference>
<dbReference type="EMBL" id="BARS01004138">
    <property type="protein sequence ID" value="GAF73598.1"/>
    <property type="molecule type" value="Genomic_DNA"/>
</dbReference>
<gene>
    <name evidence="3" type="ORF">S01H1_08065</name>
</gene>
<dbReference type="GO" id="GO:0003677">
    <property type="term" value="F:DNA binding"/>
    <property type="evidence" value="ECO:0007669"/>
    <property type="project" value="InterPro"/>
</dbReference>
<dbReference type="AlphaFoldDB" id="X0RXT1"/>
<dbReference type="Pfam" id="PF00589">
    <property type="entry name" value="Phage_integrase"/>
    <property type="match status" value="1"/>
</dbReference>
<dbReference type="PROSITE" id="PS51898">
    <property type="entry name" value="TYR_RECOMBINASE"/>
    <property type="match status" value="1"/>
</dbReference>
<sequence length="96" mass="11028">TASSITSMVERLRRRAGVRSDGLVHRFRHYFATRYLEAGGNPNSLRLLLGHASFDMVLHYTRMVNAQRAVDEHVSPLSHLYGDNHKRGDDGWGFRY</sequence>